<sequence>MKKILILIVLAALYLHFFPESVASKKWHQLTADAKAWFAGVTDTNIRLKADKIYRDLQNEFDSFTAGEQVFLSEITRSRDTVTAFYTDFCLTGKLNPRFHSVNQDKVCNKIEEYSNLL</sequence>
<dbReference type="AlphaFoldDB" id="A0A1I0CRD9"/>
<gene>
    <name evidence="1" type="ORF">SAMN05660429_01287</name>
</gene>
<dbReference type="RefSeq" id="WP_093328606.1">
    <property type="nucleotide sequence ID" value="NZ_AP027363.1"/>
</dbReference>
<accession>A0A1I0CRD9</accession>
<dbReference type="STRING" id="349064.SAMN05660429_01287"/>
<dbReference type="EMBL" id="FOHK01000005">
    <property type="protein sequence ID" value="SET21811.1"/>
    <property type="molecule type" value="Genomic_DNA"/>
</dbReference>
<dbReference type="OrthoDB" id="6227217at2"/>
<evidence type="ECO:0000313" key="2">
    <source>
        <dbReference type="Proteomes" id="UP000199308"/>
    </source>
</evidence>
<dbReference type="Proteomes" id="UP000199308">
    <property type="component" value="Unassembled WGS sequence"/>
</dbReference>
<name>A0A1I0CRD9_THASX</name>
<proteinExistence type="predicted"/>
<protein>
    <submittedName>
        <fullName evidence="1">Uncharacterized protein</fullName>
    </submittedName>
</protein>
<organism evidence="1 2">
    <name type="scientific">Thalassotalea agarivorans</name>
    <name type="common">Thalassomonas agarivorans</name>
    <dbReference type="NCBI Taxonomy" id="349064"/>
    <lineage>
        <taxon>Bacteria</taxon>
        <taxon>Pseudomonadati</taxon>
        <taxon>Pseudomonadota</taxon>
        <taxon>Gammaproteobacteria</taxon>
        <taxon>Alteromonadales</taxon>
        <taxon>Colwelliaceae</taxon>
        <taxon>Thalassotalea</taxon>
    </lineage>
</organism>
<reference evidence="1 2" key="1">
    <citation type="submission" date="2016-10" db="EMBL/GenBank/DDBJ databases">
        <authorList>
            <person name="de Groot N.N."/>
        </authorList>
    </citation>
    <scope>NUCLEOTIDE SEQUENCE [LARGE SCALE GENOMIC DNA]</scope>
    <source>
        <strain evidence="1 2">DSM 19706</strain>
    </source>
</reference>
<keyword evidence="2" id="KW-1185">Reference proteome</keyword>
<evidence type="ECO:0000313" key="1">
    <source>
        <dbReference type="EMBL" id="SET21811.1"/>
    </source>
</evidence>